<evidence type="ECO:0000313" key="2">
    <source>
        <dbReference type="EMBL" id="EWS72127.1"/>
    </source>
</evidence>
<feature type="region of interest" description="Disordered" evidence="1">
    <location>
        <begin position="69"/>
        <end position="89"/>
    </location>
</feature>
<keyword evidence="2" id="KW-0547">Nucleotide-binding</keyword>
<dbReference type="Proteomes" id="UP000009168">
    <property type="component" value="Unassembled WGS sequence"/>
</dbReference>
<dbReference type="InParanoid" id="W7X3W2"/>
<proteinExistence type="predicted"/>
<dbReference type="GO" id="GO:0004386">
    <property type="term" value="F:helicase activity"/>
    <property type="evidence" value="ECO:0007669"/>
    <property type="project" value="UniProtKB-KW"/>
</dbReference>
<accession>W7X3W2</accession>
<dbReference type="GeneID" id="24440441"/>
<organism evidence="2 3">
    <name type="scientific">Tetrahymena thermophila (strain SB210)</name>
    <dbReference type="NCBI Taxonomy" id="312017"/>
    <lineage>
        <taxon>Eukaryota</taxon>
        <taxon>Sar</taxon>
        <taxon>Alveolata</taxon>
        <taxon>Ciliophora</taxon>
        <taxon>Intramacronucleata</taxon>
        <taxon>Oligohymenophorea</taxon>
        <taxon>Hymenostomatida</taxon>
        <taxon>Tetrahymenina</taxon>
        <taxon>Tetrahymenidae</taxon>
        <taxon>Tetrahymena</taxon>
    </lineage>
</organism>
<keyword evidence="2" id="KW-0347">Helicase</keyword>
<protein>
    <submittedName>
        <fullName evidence="2">UvrD/REP helicase family protein, putative</fullName>
    </submittedName>
</protein>
<dbReference type="RefSeq" id="XP_012655320.1">
    <property type="nucleotide sequence ID" value="XM_012799866.1"/>
</dbReference>
<dbReference type="KEGG" id="tet:TTHERM_000730281"/>
<dbReference type="EMBL" id="GG662485">
    <property type="protein sequence ID" value="EWS72127.1"/>
    <property type="molecule type" value="Genomic_DNA"/>
</dbReference>
<keyword evidence="3" id="KW-1185">Reference proteome</keyword>
<sequence>MNEDNIKQAYKIDSFTTSDKDFDFDEKIQKIKEGLDLDLESEIEECNDWHEIRGDVIKIIKKIQLHQRKQEHSDESIQDEQQVRKQLKK</sequence>
<name>W7X3W2_TETTS</name>
<reference evidence="3" key="1">
    <citation type="journal article" date="2006" name="PLoS Biol.">
        <title>Macronuclear genome sequence of the ciliate Tetrahymena thermophila, a model eukaryote.</title>
        <authorList>
            <person name="Eisen J.A."/>
            <person name="Coyne R.S."/>
            <person name="Wu M."/>
            <person name="Wu D."/>
            <person name="Thiagarajan M."/>
            <person name="Wortman J.R."/>
            <person name="Badger J.H."/>
            <person name="Ren Q."/>
            <person name="Amedeo P."/>
            <person name="Jones K.M."/>
            <person name="Tallon L.J."/>
            <person name="Delcher A.L."/>
            <person name="Salzberg S.L."/>
            <person name="Silva J.C."/>
            <person name="Haas B.J."/>
            <person name="Majoros W.H."/>
            <person name="Farzad M."/>
            <person name="Carlton J.M."/>
            <person name="Smith R.K. Jr."/>
            <person name="Garg J."/>
            <person name="Pearlman R.E."/>
            <person name="Karrer K.M."/>
            <person name="Sun L."/>
            <person name="Manning G."/>
            <person name="Elde N.C."/>
            <person name="Turkewitz A.P."/>
            <person name="Asai D.J."/>
            <person name="Wilkes D.E."/>
            <person name="Wang Y."/>
            <person name="Cai H."/>
            <person name="Collins K."/>
            <person name="Stewart B.A."/>
            <person name="Lee S.R."/>
            <person name="Wilamowska K."/>
            <person name="Weinberg Z."/>
            <person name="Ruzzo W.L."/>
            <person name="Wloga D."/>
            <person name="Gaertig J."/>
            <person name="Frankel J."/>
            <person name="Tsao C.-C."/>
            <person name="Gorovsky M.A."/>
            <person name="Keeling P.J."/>
            <person name="Waller R.F."/>
            <person name="Patron N.J."/>
            <person name="Cherry J.M."/>
            <person name="Stover N.A."/>
            <person name="Krieger C.J."/>
            <person name="del Toro C."/>
            <person name="Ryder H.F."/>
            <person name="Williamson S.C."/>
            <person name="Barbeau R.A."/>
            <person name="Hamilton E.P."/>
            <person name="Orias E."/>
        </authorList>
    </citation>
    <scope>NUCLEOTIDE SEQUENCE [LARGE SCALE GENOMIC DNA]</scope>
    <source>
        <strain evidence="3">SB210</strain>
    </source>
</reference>
<dbReference type="AlphaFoldDB" id="W7X3W2"/>
<gene>
    <name evidence="2" type="ORF">TTHERM_000730281</name>
</gene>
<keyword evidence="2" id="KW-0378">Hydrolase</keyword>
<evidence type="ECO:0000256" key="1">
    <source>
        <dbReference type="SAM" id="MobiDB-lite"/>
    </source>
</evidence>
<evidence type="ECO:0000313" key="3">
    <source>
        <dbReference type="Proteomes" id="UP000009168"/>
    </source>
</evidence>
<keyword evidence="2" id="KW-0067">ATP-binding</keyword>